<feature type="domain" description="Glycoside hydrolase family 2 catalytic" evidence="6">
    <location>
        <begin position="431"/>
        <end position="488"/>
    </location>
</feature>
<reference evidence="10" key="1">
    <citation type="submission" date="2011-09" db="EMBL/GenBank/DDBJ databases">
        <title>The permanent draft genome of Mucilaginibacter paludis DSM 18603.</title>
        <authorList>
            <consortium name="US DOE Joint Genome Institute (JGI-PGF)"/>
            <person name="Lucas S."/>
            <person name="Han J."/>
            <person name="Lapidus A."/>
            <person name="Bruce D."/>
            <person name="Goodwin L."/>
            <person name="Pitluck S."/>
            <person name="Peters L."/>
            <person name="Kyrpides N."/>
            <person name="Mavromatis K."/>
            <person name="Ivanova N."/>
            <person name="Mikhailova N."/>
            <person name="Held B."/>
            <person name="Detter J.C."/>
            <person name="Tapia R."/>
            <person name="Han C."/>
            <person name="Land M."/>
            <person name="Hauser L."/>
            <person name="Markowitz V."/>
            <person name="Cheng J.-F."/>
            <person name="Hugenholtz P."/>
            <person name="Woyke T."/>
            <person name="Wu D."/>
            <person name="Tindall B."/>
            <person name="Brambilla E."/>
            <person name="Klenk H.-P."/>
            <person name="Eisen J.A."/>
        </authorList>
    </citation>
    <scope>NUCLEOTIDE SEQUENCE [LARGE SCALE GENOMIC DNA]</scope>
    <source>
        <strain evidence="10">DSM 18603</strain>
    </source>
</reference>
<dbReference type="eggNOG" id="COG3250">
    <property type="taxonomic scope" value="Bacteria"/>
</dbReference>
<dbReference type="NCBIfam" id="NF041462">
    <property type="entry name" value="GalA"/>
    <property type="match status" value="1"/>
</dbReference>
<dbReference type="Pfam" id="PF02836">
    <property type="entry name" value="Glyco_hydro_2_C"/>
    <property type="match status" value="2"/>
</dbReference>
<evidence type="ECO:0000259" key="8">
    <source>
        <dbReference type="Pfam" id="PF16355"/>
    </source>
</evidence>
<dbReference type="Pfam" id="PF16355">
    <property type="entry name" value="DUF4982"/>
    <property type="match status" value="1"/>
</dbReference>
<dbReference type="GO" id="GO:0005975">
    <property type="term" value="P:carbohydrate metabolic process"/>
    <property type="evidence" value="ECO:0007669"/>
    <property type="project" value="InterPro"/>
</dbReference>
<dbReference type="InterPro" id="IPR023232">
    <property type="entry name" value="Glyco_hydro_2_AS"/>
</dbReference>
<dbReference type="InterPro" id="IPR006103">
    <property type="entry name" value="Glyco_hydro_2_cat"/>
</dbReference>
<dbReference type="OrthoDB" id="9801077at2"/>
<dbReference type="GO" id="GO:0004553">
    <property type="term" value="F:hydrolase activity, hydrolyzing O-glycosyl compounds"/>
    <property type="evidence" value="ECO:0007669"/>
    <property type="project" value="InterPro"/>
</dbReference>
<organism evidence="10 11">
    <name type="scientific">Mucilaginibacter paludis DSM 18603</name>
    <dbReference type="NCBI Taxonomy" id="714943"/>
    <lineage>
        <taxon>Bacteria</taxon>
        <taxon>Pseudomonadati</taxon>
        <taxon>Bacteroidota</taxon>
        <taxon>Sphingobacteriia</taxon>
        <taxon>Sphingobacteriales</taxon>
        <taxon>Sphingobacteriaceae</taxon>
        <taxon>Mucilaginibacter</taxon>
    </lineage>
</organism>
<evidence type="ECO:0000256" key="1">
    <source>
        <dbReference type="ARBA" id="ARBA00007401"/>
    </source>
</evidence>
<feature type="domain" description="DUF4982" evidence="8">
    <location>
        <begin position="643"/>
        <end position="699"/>
    </location>
</feature>
<evidence type="ECO:0000259" key="9">
    <source>
        <dbReference type="Pfam" id="PF18565"/>
    </source>
</evidence>
<keyword evidence="4" id="KW-0732">Signal</keyword>
<dbReference type="PANTHER" id="PTHR42732">
    <property type="entry name" value="BETA-GALACTOSIDASE"/>
    <property type="match status" value="1"/>
</dbReference>
<dbReference type="Pfam" id="PF02837">
    <property type="entry name" value="Glyco_hydro_2_N"/>
    <property type="match status" value="1"/>
</dbReference>
<dbReference type="PRINTS" id="PR00132">
    <property type="entry name" value="GLHYDRLASE2"/>
</dbReference>
<dbReference type="InterPro" id="IPR036156">
    <property type="entry name" value="Beta-gal/glucu_dom_sf"/>
</dbReference>
<dbReference type="SUPFAM" id="SSF51445">
    <property type="entry name" value="(Trans)glycosidases"/>
    <property type="match status" value="1"/>
</dbReference>
<evidence type="ECO:0000259" key="6">
    <source>
        <dbReference type="Pfam" id="PF02836"/>
    </source>
</evidence>
<dbReference type="InterPro" id="IPR048230">
    <property type="entry name" value="GalA-like"/>
</dbReference>
<dbReference type="InterPro" id="IPR032311">
    <property type="entry name" value="DUF4982"/>
</dbReference>
<dbReference type="Proteomes" id="UP000002774">
    <property type="component" value="Chromosome"/>
</dbReference>
<dbReference type="InterPro" id="IPR051913">
    <property type="entry name" value="GH2_Domain-Containing"/>
</dbReference>
<evidence type="ECO:0000313" key="10">
    <source>
        <dbReference type="EMBL" id="EHQ25967.1"/>
    </source>
</evidence>
<feature type="domain" description="Glycoside hydrolase family 2 immunoglobulin-like beta-sandwich" evidence="5">
    <location>
        <begin position="237"/>
        <end position="340"/>
    </location>
</feature>
<dbReference type="Gene3D" id="2.60.40.10">
    <property type="entry name" value="Immunoglobulins"/>
    <property type="match status" value="3"/>
</dbReference>
<evidence type="ECO:0000256" key="3">
    <source>
        <dbReference type="ARBA" id="ARBA00023295"/>
    </source>
</evidence>
<dbReference type="InterPro" id="IPR040605">
    <property type="entry name" value="Glyco_hydro2_dom5"/>
</dbReference>
<dbReference type="InterPro" id="IPR006102">
    <property type="entry name" value="Ig-like_GH2"/>
</dbReference>
<gene>
    <name evidence="10" type="ORF">Mucpa_1813</name>
</gene>
<feature type="signal peptide" evidence="4">
    <location>
        <begin position="1"/>
        <end position="27"/>
    </location>
</feature>
<comment type="similarity">
    <text evidence="1">Belongs to the glycosyl hydrolase 2 family.</text>
</comment>
<dbReference type="RefSeq" id="WP_008505871.1">
    <property type="nucleotide sequence ID" value="NZ_CM001403.1"/>
</dbReference>
<evidence type="ECO:0000256" key="2">
    <source>
        <dbReference type="ARBA" id="ARBA00022801"/>
    </source>
</evidence>
<feature type="domain" description="Glycoside hydrolase family 2" evidence="9">
    <location>
        <begin position="713"/>
        <end position="814"/>
    </location>
</feature>
<keyword evidence="11" id="KW-1185">Reference proteome</keyword>
<evidence type="ECO:0000259" key="5">
    <source>
        <dbReference type="Pfam" id="PF00703"/>
    </source>
</evidence>
<dbReference type="AlphaFoldDB" id="H1YA86"/>
<evidence type="ECO:0000313" key="11">
    <source>
        <dbReference type="Proteomes" id="UP000002774"/>
    </source>
</evidence>
<dbReference type="Gene3D" id="3.20.20.80">
    <property type="entry name" value="Glycosidases"/>
    <property type="match status" value="1"/>
</dbReference>
<accession>H1YA86</accession>
<dbReference type="SUPFAM" id="SSF49785">
    <property type="entry name" value="Galactose-binding domain-like"/>
    <property type="match status" value="1"/>
</dbReference>
<dbReference type="Gene3D" id="2.60.120.260">
    <property type="entry name" value="Galactose-binding domain-like"/>
    <property type="match status" value="1"/>
</dbReference>
<dbReference type="InterPro" id="IPR006101">
    <property type="entry name" value="Glyco_hydro_2"/>
</dbReference>
<dbReference type="InterPro" id="IPR013783">
    <property type="entry name" value="Ig-like_fold"/>
</dbReference>
<dbReference type="InterPro" id="IPR008979">
    <property type="entry name" value="Galactose-bd-like_sf"/>
</dbReference>
<feature type="domain" description="Glycosyl hydrolases family 2 sugar binding" evidence="7">
    <location>
        <begin position="132"/>
        <end position="226"/>
    </location>
</feature>
<dbReference type="Pfam" id="PF00703">
    <property type="entry name" value="Glyco_hydro_2"/>
    <property type="match status" value="1"/>
</dbReference>
<dbReference type="Pfam" id="PF18565">
    <property type="entry name" value="Glyco_hydro2_C5"/>
    <property type="match status" value="1"/>
</dbReference>
<protein>
    <submittedName>
        <fullName evidence="10">Glycoside hydrolase family 2 sugar binding</fullName>
    </submittedName>
</protein>
<evidence type="ECO:0000259" key="7">
    <source>
        <dbReference type="Pfam" id="PF02837"/>
    </source>
</evidence>
<dbReference type="PANTHER" id="PTHR42732:SF1">
    <property type="entry name" value="BETA-MANNOSIDASE"/>
    <property type="match status" value="1"/>
</dbReference>
<name>H1YA86_9SPHI</name>
<evidence type="ECO:0000256" key="4">
    <source>
        <dbReference type="SAM" id="SignalP"/>
    </source>
</evidence>
<feature type="chain" id="PRO_5003557178" evidence="4">
    <location>
        <begin position="28"/>
        <end position="819"/>
    </location>
</feature>
<keyword evidence="2 10" id="KW-0378">Hydrolase</keyword>
<feature type="domain" description="Glycoside hydrolase family 2 catalytic" evidence="6">
    <location>
        <begin position="342"/>
        <end position="424"/>
    </location>
</feature>
<sequence length="819" mass="91621">MNRVFKKWLWGGGLSFLSVLFSVEASAQNGLTPLSARERENFDLSWHFHKGDIAIKRAVKAAGYGGLTDINVKVETNKEAVIAYTDVDKASAFKPEDWREVNLPHDWCVEGTFVNDRSIGSAPAVSGYLPGGIGFYRKEFEIPETDKGKKITIEFDGIFRNSTVWVNGQLMGRHQSGYTPSNYDLTDILRYGNEGKNVILVKVDATEYEGWWYEGCGIYRHVWLNKTDRLHVDRFGTYVTTVVSPNEAAVTIKTTVKNEYKAAKNITLISKIVDKKGVVLDTKTSSQLIAPLSTTEFSQKGAIKKPLLWSPETPDLYKVLTEVSENGNIIDTYETTFGVRTIEINRNGVFLNGKLYPVKGTCNHQDFAGIGVALPDKINWYKLKLLKNMGSNAYRCSHHPPTPELLDMCDSLGLLVLDENRLLSSSEEGINDLTTMLYRDRNHPSIFMWSMENEEAIQGTVTGARILETLVKTTHQIDPTRPVTAAMNHGRNEGGYSDVLDVVGYNYGDKGLAYVKDHEKYPNRIEFCTESTSFISTRGEYQNDWGKGYVSNLRLWQPNWGPLPGEDWADIVKYPYLGGLFVWTGFDYRGEPTPYQWPCVTSHFGFMDICGFPKDGYYAYKAAWTNEPVVHIFPHWNWPGKEGESIQVHCYTNCDEVELLLNGKIIGRQKAVPYTKLIWKLVYHPGKLEARGYKNGKLVTKDIVETTTAPAQLAMQSDCKMIKADGTDVAVIQVAIQDAKGRVVPTAGNLVKFFIEGPGQIIGTGNGNPSSHEPDKASQRTAFNGYCLVLVQSYKQAGEIRLKASSEALKGGEVVIKVK</sequence>
<dbReference type="PROSITE" id="PS00608">
    <property type="entry name" value="GLYCOSYL_HYDROL_F2_2"/>
    <property type="match status" value="1"/>
</dbReference>
<dbReference type="InterPro" id="IPR017853">
    <property type="entry name" value="GH"/>
</dbReference>
<dbReference type="STRING" id="714943.Mucpa_1813"/>
<dbReference type="InterPro" id="IPR006104">
    <property type="entry name" value="Glyco_hydro_2_N"/>
</dbReference>
<dbReference type="EMBL" id="CM001403">
    <property type="protein sequence ID" value="EHQ25967.1"/>
    <property type="molecule type" value="Genomic_DNA"/>
</dbReference>
<dbReference type="SUPFAM" id="SSF49303">
    <property type="entry name" value="beta-Galactosidase/glucuronidase domain"/>
    <property type="match status" value="1"/>
</dbReference>
<keyword evidence="3" id="KW-0326">Glycosidase</keyword>
<dbReference type="HOGENOM" id="CLU_006501_0_1_10"/>
<proteinExistence type="inferred from homology"/>